<evidence type="ECO:0000256" key="3">
    <source>
        <dbReference type="ARBA" id="ARBA00022452"/>
    </source>
</evidence>
<dbReference type="STRING" id="860228.Ccan_11220"/>
<proteinExistence type="inferred from homology"/>
<keyword evidence="5 7" id="KW-0472">Membrane</keyword>
<dbReference type="Gene3D" id="2.60.40.1120">
    <property type="entry name" value="Carboxypeptidase-like, regulatory domain"/>
    <property type="match status" value="1"/>
</dbReference>
<keyword evidence="4 7" id="KW-0812">Transmembrane</keyword>
<evidence type="ECO:0000313" key="9">
    <source>
        <dbReference type="EMBL" id="AEK23238.1"/>
    </source>
</evidence>
<dbReference type="InterPro" id="IPR023996">
    <property type="entry name" value="TonB-dep_OMP_SusC/RagA"/>
</dbReference>
<evidence type="ECO:0000256" key="7">
    <source>
        <dbReference type="PROSITE-ProRule" id="PRU01360"/>
    </source>
</evidence>
<reference evidence="9 10" key="1">
    <citation type="journal article" date="2011" name="J. Bacteriol.">
        <title>Complete genome sequence of the dog commensal and human pathogen Capnocytophaga canimorsus strain 5.</title>
        <authorList>
            <person name="Manfredi P."/>
            <person name="Pagni M."/>
            <person name="Cornelis G.R."/>
        </authorList>
    </citation>
    <scope>NUCLEOTIDE SEQUENCE [LARGE SCALE GENOMIC DNA]</scope>
    <source>
        <strain evidence="10">5</strain>
    </source>
</reference>
<dbReference type="eggNOG" id="COG1629">
    <property type="taxonomic scope" value="Bacteria"/>
</dbReference>
<gene>
    <name evidence="9" type="ordered locus">Ccan_11220</name>
</gene>
<dbReference type="KEGG" id="ccm:Ccan_11220"/>
<comment type="similarity">
    <text evidence="7">Belongs to the TonB-dependent receptor family.</text>
</comment>
<dbReference type="InterPro" id="IPR036942">
    <property type="entry name" value="Beta-barrel_TonB_sf"/>
</dbReference>
<evidence type="ECO:0000256" key="6">
    <source>
        <dbReference type="ARBA" id="ARBA00023237"/>
    </source>
</evidence>
<dbReference type="PROSITE" id="PS52016">
    <property type="entry name" value="TONB_DEPENDENT_REC_3"/>
    <property type="match status" value="1"/>
</dbReference>
<dbReference type="InterPro" id="IPR012910">
    <property type="entry name" value="Plug_dom"/>
</dbReference>
<dbReference type="InterPro" id="IPR008969">
    <property type="entry name" value="CarboxyPept-like_regulatory"/>
</dbReference>
<dbReference type="SUPFAM" id="SSF49464">
    <property type="entry name" value="Carboxypeptidase regulatory domain-like"/>
    <property type="match status" value="1"/>
</dbReference>
<dbReference type="Gene3D" id="2.40.170.20">
    <property type="entry name" value="TonB-dependent receptor, beta-barrel domain"/>
    <property type="match status" value="1"/>
</dbReference>
<dbReference type="Gene3D" id="2.170.130.10">
    <property type="entry name" value="TonB-dependent receptor, plug domain"/>
    <property type="match status" value="1"/>
</dbReference>
<evidence type="ECO:0000259" key="8">
    <source>
        <dbReference type="Pfam" id="PF07715"/>
    </source>
</evidence>
<sequence>MKNFIYVIFVVFVFFSTPSYSQQQRTISGKVVSDSNKEPLLGASVFISSQKDKKVTDGVTTDFDGNFKITIPEGIKKISVSFIGYKTKDVILTSKNYYEIVLDEEVNTLGEVILTGYQKIEARKLTASVAKLKTENIMQTGVASIDQLITGQVAGLESTISTGAPGEIAKIRIRGTSSLQGNQDPLWVIDGLPLADNEAPNLSNTQNALSSLSNDSLDELRNYSIAGINPEDIEDVTILKDAAATAIYGARAANGVIVITTKKGKQGSMRINLSSNTFLGLTPNFKNLNLMNSSEKVDFELTLAKRKDLEDVTNLNNAGSVYRILNETNELVNYQNGDFSSLSLSTQNKINALRNNNLNWNKLLYRNTLNKQYTISISGGNQKSDYYFSVGYFDEEGTTFGTGFKRYTLTLNNSYHISDRLKTSVSVLGNQNNRKTYLTETGLFTNPAYYIRTVNPYLSAFDNEGNYFYDKDVEGLRIGIDREFIDFNTIEERNNTSYDLTNLSLKSIFDLEYKIAKGFAFSSQFGIQIDRENSERYATKNSYYNRNYKNKSLDSSSGVAKFFMPEGDIKINDETKFFQYNWKSTIQYGVKVNNSHEFDILIGSEFRRDNYLKINKKEFGYNAQNMSYLPIVYPTPERAGSDTYFRNAKNIDRENAYTSFYGTSSYTYKNRYSIFASLRYDGSNLFGVDPKYKYLPLWAISGAWIVSEENFLKDNKIISFLKLRGSYGFQGNIDKTTSPFIVGQYTTNAFLNNSANQETIEIINLPNAKLRWETTENYDSGIDIGFLNNRIRIGGEFYKRISTDLLGVRNLPLENGFTSAKINWAKITNTGYGLILQSQNIKNKQFQWSTVFTLSKNSNVVNREEVDRNSIRPSLEGYPINALFVIKTDGLDANGLPIFVDKEGNKISDPVTYFKLFKGYGGAVGSSLSAKEMQNLFTYVGNKSPKFTGGFNNTFRYKNLSLNVNTYFTIQQMVQRRPPYNFVSIDRGRNYSREIFQVWTPENTNTHLPRIVGATTDSSPDYALFYGWLRRGNHLNLMSNMDIWTKKISYLRISNIGLGYSFPEQVTKKIGMTSLRLNIEGRNLLVFSTDYTGYFDPETYGFDYTQPIAKSVSIGLNASF</sequence>
<dbReference type="RefSeq" id="WP_013997228.1">
    <property type="nucleotide sequence ID" value="NC_015846.1"/>
</dbReference>
<name>F9YVS4_CAPCC</name>
<dbReference type="EMBL" id="CP002113">
    <property type="protein sequence ID" value="AEK23238.1"/>
    <property type="molecule type" value="Genomic_DNA"/>
</dbReference>
<feature type="domain" description="TonB-dependent receptor plug" evidence="8">
    <location>
        <begin position="122"/>
        <end position="256"/>
    </location>
</feature>
<dbReference type="InterPro" id="IPR039426">
    <property type="entry name" value="TonB-dep_rcpt-like"/>
</dbReference>
<evidence type="ECO:0000313" key="10">
    <source>
        <dbReference type="Proteomes" id="UP000008895"/>
    </source>
</evidence>
<dbReference type="HOGENOM" id="CLU_004317_0_1_10"/>
<keyword evidence="10" id="KW-1185">Reference proteome</keyword>
<dbReference type="Pfam" id="PF07715">
    <property type="entry name" value="Plug"/>
    <property type="match status" value="1"/>
</dbReference>
<evidence type="ECO:0000256" key="4">
    <source>
        <dbReference type="ARBA" id="ARBA00022692"/>
    </source>
</evidence>
<dbReference type="NCBIfam" id="TIGR04057">
    <property type="entry name" value="SusC_RagA_signa"/>
    <property type="match status" value="1"/>
</dbReference>
<accession>F9YVS4</accession>
<dbReference type="InterPro" id="IPR037066">
    <property type="entry name" value="Plug_dom_sf"/>
</dbReference>
<dbReference type="Pfam" id="PF13715">
    <property type="entry name" value="CarbopepD_reg_2"/>
    <property type="match status" value="1"/>
</dbReference>
<protein>
    <recommendedName>
        <fullName evidence="8">TonB-dependent receptor plug domain-containing protein</fullName>
    </recommendedName>
</protein>
<comment type="subcellular location">
    <subcellularLocation>
        <location evidence="1 7">Cell outer membrane</location>
        <topology evidence="1 7">Multi-pass membrane protein</topology>
    </subcellularLocation>
</comment>
<evidence type="ECO:0000256" key="2">
    <source>
        <dbReference type="ARBA" id="ARBA00022448"/>
    </source>
</evidence>
<keyword evidence="2 7" id="KW-0813">Transport</keyword>
<evidence type="ECO:0000256" key="1">
    <source>
        <dbReference type="ARBA" id="ARBA00004571"/>
    </source>
</evidence>
<dbReference type="AlphaFoldDB" id="F9YVS4"/>
<dbReference type="InterPro" id="IPR023997">
    <property type="entry name" value="TonB-dep_OMP_SusC/RagA_CS"/>
</dbReference>
<dbReference type="OrthoDB" id="9768177at2"/>
<keyword evidence="3 7" id="KW-1134">Transmembrane beta strand</keyword>
<dbReference type="GO" id="GO:0009279">
    <property type="term" value="C:cell outer membrane"/>
    <property type="evidence" value="ECO:0007669"/>
    <property type="project" value="UniProtKB-SubCell"/>
</dbReference>
<dbReference type="Proteomes" id="UP000008895">
    <property type="component" value="Chromosome"/>
</dbReference>
<keyword evidence="6 7" id="KW-0998">Cell outer membrane</keyword>
<evidence type="ECO:0000256" key="5">
    <source>
        <dbReference type="ARBA" id="ARBA00023136"/>
    </source>
</evidence>
<dbReference type="NCBIfam" id="TIGR04056">
    <property type="entry name" value="OMP_RagA_SusC"/>
    <property type="match status" value="1"/>
</dbReference>
<organism evidence="9 10">
    <name type="scientific">Capnocytophaga canimorsus (strain 5)</name>
    <dbReference type="NCBI Taxonomy" id="860228"/>
    <lineage>
        <taxon>Bacteria</taxon>
        <taxon>Pseudomonadati</taxon>
        <taxon>Bacteroidota</taxon>
        <taxon>Flavobacteriia</taxon>
        <taxon>Flavobacteriales</taxon>
        <taxon>Flavobacteriaceae</taxon>
        <taxon>Capnocytophaga</taxon>
    </lineage>
</organism>
<dbReference type="SUPFAM" id="SSF56935">
    <property type="entry name" value="Porins"/>
    <property type="match status" value="1"/>
</dbReference>